<reference evidence="3 4" key="1">
    <citation type="submission" date="2016-10" db="EMBL/GenBank/DDBJ databases">
        <title>Complete genome sequences of three Cupriavidus strains isolated from various Malaysian environments.</title>
        <authorList>
            <person name="Abdullah A.A.-A."/>
            <person name="Shafie N.A.H."/>
            <person name="Lau N.S."/>
        </authorList>
    </citation>
    <scope>NUCLEOTIDE SEQUENCE [LARGE SCALE GENOMIC DNA]</scope>
    <source>
        <strain evidence="3 4">USMAA1020</strain>
    </source>
</reference>
<evidence type="ECO:0000256" key="1">
    <source>
        <dbReference type="ARBA" id="ARBA00022801"/>
    </source>
</evidence>
<dbReference type="Pfam" id="PF12697">
    <property type="entry name" value="Abhydrolase_6"/>
    <property type="match status" value="1"/>
</dbReference>
<dbReference type="SUPFAM" id="SSF53474">
    <property type="entry name" value="alpha/beta-Hydrolases"/>
    <property type="match status" value="1"/>
</dbReference>
<dbReference type="EMBL" id="CP017755">
    <property type="protein sequence ID" value="AOZ09946.1"/>
    <property type="molecule type" value="Genomic_DNA"/>
</dbReference>
<dbReference type="InterPro" id="IPR050266">
    <property type="entry name" value="AB_hydrolase_sf"/>
</dbReference>
<name>A0ABM7D876_9BURK</name>
<feature type="domain" description="AB hydrolase-1" evidence="2">
    <location>
        <begin position="35"/>
        <end position="199"/>
    </location>
</feature>
<gene>
    <name evidence="3" type="ORF">BKK80_30190</name>
</gene>
<protein>
    <submittedName>
        <fullName evidence="3">Alpha/beta hydrolase</fullName>
    </submittedName>
</protein>
<dbReference type="InterPro" id="IPR029058">
    <property type="entry name" value="AB_hydrolase_fold"/>
</dbReference>
<evidence type="ECO:0000259" key="2">
    <source>
        <dbReference type="Pfam" id="PF12697"/>
    </source>
</evidence>
<sequence length="253" mass="25825">MTALPPRAATPPLLLRHHRLHLALHTLKPGPGPALLLLHGLGEASPGALPPGYAAWPGAVHALDFTGHGKSDLPRGGGYSCEHLMADADIALAHLGSATLAGRGLGGYVGLMLAGARPALVRGVLVLDGPGLAGGVAVDSNPHIPVVDTARRGAPDPYAIADLATEMRPPRYAVNYARLAAQHAAQQSAQQAAPVPPLAVCCREHPEWLLAVMAELGLAPTPLTEALATYATYAVHAMQPAAPGSVDDAGARA</sequence>
<dbReference type="RefSeq" id="WP_071072467.1">
    <property type="nucleotide sequence ID" value="NZ_CP017755.1"/>
</dbReference>
<organism evidence="3 4">
    <name type="scientific">Cupriavidus malaysiensis</name>
    <dbReference type="NCBI Taxonomy" id="367825"/>
    <lineage>
        <taxon>Bacteria</taxon>
        <taxon>Pseudomonadati</taxon>
        <taxon>Pseudomonadota</taxon>
        <taxon>Betaproteobacteria</taxon>
        <taxon>Burkholderiales</taxon>
        <taxon>Burkholderiaceae</taxon>
        <taxon>Cupriavidus</taxon>
    </lineage>
</organism>
<evidence type="ECO:0000313" key="4">
    <source>
        <dbReference type="Proteomes" id="UP000177515"/>
    </source>
</evidence>
<accession>A0ABM7D876</accession>
<dbReference type="PANTHER" id="PTHR43798">
    <property type="entry name" value="MONOACYLGLYCEROL LIPASE"/>
    <property type="match status" value="1"/>
</dbReference>
<evidence type="ECO:0000313" key="3">
    <source>
        <dbReference type="EMBL" id="AOZ09946.1"/>
    </source>
</evidence>
<keyword evidence="1 3" id="KW-0378">Hydrolase</keyword>
<dbReference type="InterPro" id="IPR000073">
    <property type="entry name" value="AB_hydrolase_1"/>
</dbReference>
<proteinExistence type="predicted"/>
<dbReference type="Proteomes" id="UP000177515">
    <property type="component" value="Chromosome 2"/>
</dbReference>
<dbReference type="GO" id="GO:0016787">
    <property type="term" value="F:hydrolase activity"/>
    <property type="evidence" value="ECO:0007669"/>
    <property type="project" value="UniProtKB-KW"/>
</dbReference>
<keyword evidence="4" id="KW-1185">Reference proteome</keyword>
<dbReference type="PANTHER" id="PTHR43798:SF31">
    <property type="entry name" value="AB HYDROLASE SUPERFAMILY PROTEIN YCLE"/>
    <property type="match status" value="1"/>
</dbReference>
<dbReference type="Gene3D" id="3.40.50.1820">
    <property type="entry name" value="alpha/beta hydrolase"/>
    <property type="match status" value="1"/>
</dbReference>